<dbReference type="PANTHER" id="PTHR43775:SF49">
    <property type="entry name" value="SYNTHASE, PUTATIVE (JCVI)-RELATED"/>
    <property type="match status" value="1"/>
</dbReference>
<dbReference type="InterPro" id="IPR042104">
    <property type="entry name" value="PKS_dehydratase_sf"/>
</dbReference>
<dbReference type="CDD" id="cd05274">
    <property type="entry name" value="KR_FAS_SDR_x"/>
    <property type="match status" value="1"/>
</dbReference>
<keyword evidence="6" id="KW-0511">Multifunctional enzyme</keyword>
<evidence type="ECO:0000256" key="8">
    <source>
        <dbReference type="PROSITE-ProRule" id="PRU01363"/>
    </source>
</evidence>
<evidence type="ECO:0000313" key="12">
    <source>
        <dbReference type="EMBL" id="KIM98589.1"/>
    </source>
</evidence>
<dbReference type="GO" id="GO:0016491">
    <property type="term" value="F:oxidoreductase activity"/>
    <property type="evidence" value="ECO:0007669"/>
    <property type="project" value="InterPro"/>
</dbReference>
<keyword evidence="13" id="KW-1185">Reference proteome</keyword>
<dbReference type="InterPro" id="IPR049551">
    <property type="entry name" value="PKS_DH_C"/>
</dbReference>
<dbReference type="Pfam" id="PF00109">
    <property type="entry name" value="ketoacyl-synt"/>
    <property type="match status" value="1"/>
</dbReference>
<feature type="domain" description="PKS/mFAS DH" evidence="11">
    <location>
        <begin position="900"/>
        <end position="1195"/>
    </location>
</feature>
<keyword evidence="4" id="KW-0808">Transferase</keyword>
<feature type="region of interest" description="N-terminal hotdog fold" evidence="8">
    <location>
        <begin position="900"/>
        <end position="1028"/>
    </location>
</feature>
<dbReference type="InterPro" id="IPR029063">
    <property type="entry name" value="SAM-dependent_MTases_sf"/>
</dbReference>
<dbReference type="SUPFAM" id="SSF53901">
    <property type="entry name" value="Thiolase-like"/>
    <property type="match status" value="1"/>
</dbReference>
<dbReference type="Gene3D" id="3.40.50.150">
    <property type="entry name" value="Vaccinia Virus protein VP39"/>
    <property type="match status" value="1"/>
</dbReference>
<dbReference type="HOGENOM" id="CLU_000022_31_1_1"/>
<dbReference type="CDD" id="cd05195">
    <property type="entry name" value="enoyl_red"/>
    <property type="match status" value="1"/>
</dbReference>
<evidence type="ECO:0000259" key="9">
    <source>
        <dbReference type="PROSITE" id="PS50075"/>
    </source>
</evidence>
<dbReference type="SMART" id="SM00822">
    <property type="entry name" value="PKS_KR"/>
    <property type="match status" value="1"/>
</dbReference>
<evidence type="ECO:0000313" key="13">
    <source>
        <dbReference type="Proteomes" id="UP000054321"/>
    </source>
</evidence>
<dbReference type="InParanoid" id="A0A0C3H5L3"/>
<dbReference type="EMBL" id="KN832880">
    <property type="protein sequence ID" value="KIM98589.1"/>
    <property type="molecule type" value="Genomic_DNA"/>
</dbReference>
<keyword evidence="5" id="KW-0521">NADP</keyword>
<dbReference type="InterPro" id="IPR016039">
    <property type="entry name" value="Thiolase-like"/>
</dbReference>
<dbReference type="Pfam" id="PF21089">
    <property type="entry name" value="PKS_DH_N"/>
    <property type="match status" value="1"/>
</dbReference>
<feature type="active site" description="Proton donor; for dehydratase activity" evidence="8">
    <location>
        <position position="1106"/>
    </location>
</feature>
<dbReference type="Gene3D" id="3.90.180.10">
    <property type="entry name" value="Medium-chain alcohol dehydrogenases, catalytic domain"/>
    <property type="match status" value="1"/>
</dbReference>
<dbReference type="InterPro" id="IPR001227">
    <property type="entry name" value="Ac_transferase_dom_sf"/>
</dbReference>
<dbReference type="SMART" id="SM00823">
    <property type="entry name" value="PKS_PP"/>
    <property type="match status" value="1"/>
</dbReference>
<evidence type="ECO:0000256" key="3">
    <source>
        <dbReference type="ARBA" id="ARBA00022603"/>
    </source>
</evidence>
<dbReference type="SMART" id="SM00826">
    <property type="entry name" value="PKS_DH"/>
    <property type="match status" value="1"/>
</dbReference>
<dbReference type="Pfam" id="PF08242">
    <property type="entry name" value="Methyltransf_12"/>
    <property type="match status" value="1"/>
</dbReference>
<keyword evidence="1" id="KW-0596">Phosphopantetheine</keyword>
<evidence type="ECO:0000256" key="1">
    <source>
        <dbReference type="ARBA" id="ARBA00022450"/>
    </source>
</evidence>
<dbReference type="InterPro" id="IPR050091">
    <property type="entry name" value="PKS_NRPS_Biosynth_Enz"/>
</dbReference>
<feature type="domain" description="Carrier" evidence="9">
    <location>
        <begin position="2400"/>
        <end position="2478"/>
    </location>
</feature>
<dbReference type="Gene3D" id="3.40.50.720">
    <property type="entry name" value="NAD(P)-binding Rossmann-like Domain"/>
    <property type="match status" value="2"/>
</dbReference>
<dbReference type="SUPFAM" id="SSF52151">
    <property type="entry name" value="FabD/lysophospholipase-like"/>
    <property type="match status" value="1"/>
</dbReference>
<evidence type="ECO:0000256" key="4">
    <source>
        <dbReference type="ARBA" id="ARBA00022679"/>
    </source>
</evidence>
<dbReference type="InterPro" id="IPR020841">
    <property type="entry name" value="PKS_Beta-ketoAc_synthase_dom"/>
</dbReference>
<dbReference type="InterPro" id="IPR016035">
    <property type="entry name" value="Acyl_Trfase/lysoPLipase"/>
</dbReference>
<dbReference type="InterPro" id="IPR049900">
    <property type="entry name" value="PKS_mFAS_DH"/>
</dbReference>
<sequence>MTSDQNRAHSTHRVNVIKTNGISKVNGVKPHVEPIAICGMGLRLPGGVTDAQSFWDMLINKRHGRCSVPKDRYNVDSWYHPDKDGHVPSRYGYFLNNLDLRNMDTSFWSMTKKEIEIMDPQQRLALEVVYETFQNAGQKPSDLRGRKIGVWACSFGGDRQELDSRDTQTRHPYDLTNAFDFVLANRINYEFNLTGPSVTIRTACSSSLTGLHQACQALYNGDCEAAVVAGTSIIYSPSLTVAFNEHGVLSNSGLSKTFSADADGFARGEAVLAIYVKKLSDAVRDGDTIRSVVLSTAIGADGKSSTLTAPNPVEQAELIRRTHELANIKDFSKTAMVECHGTGTAVGDPLEAESVANVFGDCGGIYIGSVKTNIGHVEGAAGLAGLIKMVLALETGIIPPNLNFAKPNPKIPWDASFGIGGSNSHALLASADYVGVVGERDMDSLTDDTRSFTPKLLLFSAKHPEALEKMITGHQAYYMGNRNSLLDMAYTLAMKRETLSHRAFCVANGIDDWTPFFSTRHGSYDSGKLTFVFSGQGAQWAQMGKALIKSIQSFRETIEEMDMVLQSLGDGPKWKLKDQLLAPKKTSRILDAELSQPCCTALQVALVDLLKTYNITPEAATGHSSGEIAAAYASGAITLKEAIIIAYYRGKVLLDVDPSIGGMAAIGLGTEQVLPYLLPGVLVGCENSPNSVTLTGDKSTLEAIIQKIKSENPDVLARALQVDRAYHSHHMESLANQYLDLMSCHLNPRDPSVPFISSVTNQVINQGAELGPSYWVQNLVSPVKFSTAMSMAINFSTSKKIFLEIGPHSTLAGPIRQILKAENSSDEYVSVLTRGKDAYEEVLRAVGQLQLQNYPVNLEQAVGRGTFLTDLPLYPWHYEEPLWHESRLAKEYRLREFPHHELLGSRILESTVFNPGWRNVLRLEDVPWIKEHEIQGDVVLPGVSYLYMAGEAIRQLTGKADFTCQKIHMKVALVLNGEDETEVITQLSRVNLTNALDSEWYDFSISSYKNESWIKHAFGQVRGGGDEFELQDLSAKEAATRSYTRACSSKSWYRKFRSLGLEYGPRFTPLKDITADPLNDKLAASIKVGLRPGEEKYYPIFPGALDGVPQSLFPAVARGLTRNFAKPAVITYIDEFYLRPPRVVTEELKVLAEVTEQRPNGFLGDVVALSLEDGGQVVVRSKGWQMSCLVDEADDGKNPHGAAELEWMDDIDLVDAASFIRPTGIKTQVREYQLLDRLSLLCFAEAQNRLRSTPPPTREHLKHFHKWINSHIDDVSSGRSTWFGVPDAVDLLALKTEERNNLIESIYSQLEGTPAYAPATALHRVTYNCEGIFDGTVSELEILLAGGALQKVYDFLLEDADLSGFLSLVSHKRPNLRVLEIGAGTGGTTATILPILKSAHGDKKYLSYTYTDISAGFFSDAKERFKEYSGLEFAVLDISKDPLEQGFAAESFDLIIAYNVLHATENLHQTLSNVRKLIHPEGRLLLQELSPQTMWVGTFGVLAGWWYGQADGRTQAPYVALERWTDELAKAGFEGVSSMYDGYMNNNIISQPASATKPPERVTVLRHADQEVRSIRSALEAAGYHLDEVVLEDPAAKLPPGQDVISALDLSAPFFSSLDQDKFSNFQRFVNAARDGACGIFWLTGSCQIGHTKPEYAPVLGLSRVLRNDLELEFAILELDDLGAASKVVPSVFAQFQKRISEPDVDPEHEWAHVDGRTFISRYSYVKVIQEHRNTLPAGMTVKKLEQHKSGVLSSLYWKPLTAKALKDDEVRIEVRAVAMNFRDVLVAQGIITDAEAIDDGLGLECAGVVSEVGRGVDKFKVGDRVGALTCGAFTTSHVVSQTLCFEIPDGMSPEEAASIPVTYGTVIHGMIDRGRLTSGMTVLIHSAAGGVGIAAIQLAMIQGAEIYCTVSNQEKIDFLMTQFNIPRDHIFNSRDASFLPAIMAATNNRGVDVVLNSLSGELLHASWKCVAEFGTFVDIGRRDFIGQGKLAMEQFESNRTYTGLELLHLWVHRPLVAGAILQRAVDFWKQGNIKPVVAPTKYSASQISEPFRGMQGGQHIGKLVVSMPDLHELAEEPVYEALQLGDDRAYLFIGGLGGLGRAVATWLVEKGATEIVFLSRSAGSSPAHDQFVNELATLGCTAKLVSGNVAKYDDVVQAIKTAGKPIGGVLQASLILRDSNFLDMKWEDWLAASQSKIQGTWNLHNALLSEQSNMPLEFFFLFSSTAATGGWHGQANYHAGNTFVESFATYRHQLGLAASALNVGFIKDAGFVAENAGASDVARAMGQSFNTEAELLDCIELMLKPARSKPSQDRKLGDGDFARGLVQKALLAMGMRSTASVTSSTCRIPWRKDRRMLAYRNVEAHELESSSVSGSGSSSNELARFVREVRSNIVLLQSAETAIYLATEMGRALLEFIMRGDAEVDVQAPLAAIGLDSLVSLELRSWIRRWIGVELATLEITRCDNLQALGTVVQGKLVDKYNIKAEE</sequence>
<dbReference type="GO" id="GO:0004312">
    <property type="term" value="F:fatty acid synthase activity"/>
    <property type="evidence" value="ECO:0007669"/>
    <property type="project" value="TreeGrafter"/>
</dbReference>
<dbReference type="OrthoDB" id="329835at2759"/>
<evidence type="ECO:0000256" key="7">
    <source>
        <dbReference type="ARBA" id="ARBA00023315"/>
    </source>
</evidence>
<dbReference type="InterPro" id="IPR036736">
    <property type="entry name" value="ACP-like_sf"/>
</dbReference>
<dbReference type="SUPFAM" id="SSF53335">
    <property type="entry name" value="S-adenosyl-L-methionine-dependent methyltransferases"/>
    <property type="match status" value="1"/>
</dbReference>
<keyword evidence="2" id="KW-0597">Phosphoprotein</keyword>
<dbReference type="Pfam" id="PF14765">
    <property type="entry name" value="PS-DH"/>
    <property type="match status" value="1"/>
</dbReference>
<keyword evidence="7" id="KW-0012">Acyltransferase</keyword>
<dbReference type="STRING" id="913774.A0A0C3H5L3"/>
<dbReference type="Pfam" id="PF00698">
    <property type="entry name" value="Acyl_transf_1"/>
    <property type="match status" value="1"/>
</dbReference>
<evidence type="ECO:0000256" key="5">
    <source>
        <dbReference type="ARBA" id="ARBA00022857"/>
    </source>
</evidence>
<dbReference type="Gene3D" id="3.30.70.3290">
    <property type="match status" value="1"/>
</dbReference>
<dbReference type="Pfam" id="PF08240">
    <property type="entry name" value="ADH_N"/>
    <property type="match status" value="1"/>
</dbReference>
<dbReference type="Gene3D" id="3.40.47.10">
    <property type="match status" value="1"/>
</dbReference>
<dbReference type="Gene3D" id="3.10.129.110">
    <property type="entry name" value="Polyketide synthase dehydratase"/>
    <property type="match status" value="1"/>
</dbReference>
<dbReference type="InterPro" id="IPR013968">
    <property type="entry name" value="PKS_KR"/>
</dbReference>
<dbReference type="PROSITE" id="PS00012">
    <property type="entry name" value="PHOSPHOPANTETHEINE"/>
    <property type="match status" value="1"/>
</dbReference>
<evidence type="ECO:0000256" key="6">
    <source>
        <dbReference type="ARBA" id="ARBA00023268"/>
    </source>
</evidence>
<dbReference type="InterPro" id="IPR014030">
    <property type="entry name" value="Ketoacyl_synth_N"/>
</dbReference>
<dbReference type="InterPro" id="IPR020807">
    <property type="entry name" value="PKS_DH"/>
</dbReference>
<dbReference type="PANTHER" id="PTHR43775">
    <property type="entry name" value="FATTY ACID SYNTHASE"/>
    <property type="match status" value="1"/>
</dbReference>
<keyword evidence="3" id="KW-0489">Methyltransferase</keyword>
<proteinExistence type="predicted"/>
<reference evidence="12 13" key="1">
    <citation type="submission" date="2014-04" db="EMBL/GenBank/DDBJ databases">
        <authorList>
            <consortium name="DOE Joint Genome Institute"/>
            <person name="Kuo A."/>
            <person name="Martino E."/>
            <person name="Perotto S."/>
            <person name="Kohler A."/>
            <person name="Nagy L.G."/>
            <person name="Floudas D."/>
            <person name="Copeland A."/>
            <person name="Barry K.W."/>
            <person name="Cichocki N."/>
            <person name="Veneault-Fourrey C."/>
            <person name="LaButti K."/>
            <person name="Lindquist E.A."/>
            <person name="Lipzen A."/>
            <person name="Lundell T."/>
            <person name="Morin E."/>
            <person name="Murat C."/>
            <person name="Sun H."/>
            <person name="Tunlid A."/>
            <person name="Henrissat B."/>
            <person name="Grigoriev I.V."/>
            <person name="Hibbett D.S."/>
            <person name="Martin F."/>
            <person name="Nordberg H.P."/>
            <person name="Cantor M.N."/>
            <person name="Hua S.X."/>
        </authorList>
    </citation>
    <scope>NUCLEOTIDE SEQUENCE [LARGE SCALE GENOMIC DNA]</scope>
    <source>
        <strain evidence="12 13">Zn</strain>
    </source>
</reference>
<dbReference type="GO" id="GO:0044550">
    <property type="term" value="P:secondary metabolite biosynthetic process"/>
    <property type="evidence" value="ECO:0007669"/>
    <property type="project" value="UniProtKB-ARBA"/>
</dbReference>
<dbReference type="Pfam" id="PF00550">
    <property type="entry name" value="PP-binding"/>
    <property type="match status" value="1"/>
</dbReference>
<protein>
    <submittedName>
        <fullName evidence="12">Uncharacterized protein</fullName>
    </submittedName>
</protein>
<dbReference type="Pfam" id="PF13602">
    <property type="entry name" value="ADH_zinc_N_2"/>
    <property type="match status" value="1"/>
</dbReference>
<dbReference type="Proteomes" id="UP000054321">
    <property type="component" value="Unassembled WGS sequence"/>
</dbReference>
<dbReference type="CDD" id="cd00833">
    <property type="entry name" value="PKS"/>
    <property type="match status" value="1"/>
</dbReference>
<dbReference type="GO" id="GO:0008168">
    <property type="term" value="F:methyltransferase activity"/>
    <property type="evidence" value="ECO:0007669"/>
    <property type="project" value="UniProtKB-KW"/>
</dbReference>
<dbReference type="InterPro" id="IPR049552">
    <property type="entry name" value="PKS_DH_N"/>
</dbReference>
<dbReference type="SUPFAM" id="SSF51735">
    <property type="entry name" value="NAD(P)-binding Rossmann-fold domains"/>
    <property type="match status" value="2"/>
</dbReference>
<dbReference type="PROSITE" id="PS52019">
    <property type="entry name" value="PKS_MFAS_DH"/>
    <property type="match status" value="1"/>
</dbReference>
<dbReference type="SMART" id="SM00827">
    <property type="entry name" value="PKS_AT"/>
    <property type="match status" value="1"/>
</dbReference>
<dbReference type="PROSITE" id="PS52004">
    <property type="entry name" value="KS3_2"/>
    <property type="match status" value="1"/>
</dbReference>
<dbReference type="Pfam" id="PF02801">
    <property type="entry name" value="Ketoacyl-synt_C"/>
    <property type="match status" value="1"/>
</dbReference>
<dbReference type="InterPro" id="IPR036291">
    <property type="entry name" value="NAD(P)-bd_dom_sf"/>
</dbReference>
<organism evidence="12 13">
    <name type="scientific">Oidiodendron maius (strain Zn)</name>
    <dbReference type="NCBI Taxonomy" id="913774"/>
    <lineage>
        <taxon>Eukaryota</taxon>
        <taxon>Fungi</taxon>
        <taxon>Dikarya</taxon>
        <taxon>Ascomycota</taxon>
        <taxon>Pezizomycotina</taxon>
        <taxon>Leotiomycetes</taxon>
        <taxon>Leotiomycetes incertae sedis</taxon>
        <taxon>Myxotrichaceae</taxon>
        <taxon>Oidiodendron</taxon>
    </lineage>
</organism>
<dbReference type="InterPro" id="IPR020806">
    <property type="entry name" value="PKS_PP-bd"/>
</dbReference>
<dbReference type="InterPro" id="IPR057326">
    <property type="entry name" value="KR_dom"/>
</dbReference>
<feature type="domain" description="Ketosynthase family 3 (KS3)" evidence="10">
    <location>
        <begin position="32"/>
        <end position="430"/>
    </location>
</feature>
<dbReference type="InterPro" id="IPR013154">
    <property type="entry name" value="ADH-like_N"/>
</dbReference>
<gene>
    <name evidence="12" type="ORF">OIDMADRAFT_128615</name>
</gene>
<dbReference type="GO" id="GO:0032259">
    <property type="term" value="P:methylation"/>
    <property type="evidence" value="ECO:0007669"/>
    <property type="project" value="UniProtKB-KW"/>
</dbReference>
<dbReference type="Pfam" id="PF22621">
    <property type="entry name" value="CurL-like_PKS_C"/>
    <property type="match status" value="1"/>
</dbReference>
<feature type="region of interest" description="C-terminal hotdog fold" evidence="8">
    <location>
        <begin position="1043"/>
        <end position="1195"/>
    </location>
</feature>
<dbReference type="GO" id="GO:0006633">
    <property type="term" value="P:fatty acid biosynthetic process"/>
    <property type="evidence" value="ECO:0007669"/>
    <property type="project" value="TreeGrafter"/>
</dbReference>
<dbReference type="InterPro" id="IPR020843">
    <property type="entry name" value="ER"/>
</dbReference>
<dbReference type="GO" id="GO:0031177">
    <property type="term" value="F:phosphopantetheine binding"/>
    <property type="evidence" value="ECO:0007669"/>
    <property type="project" value="InterPro"/>
</dbReference>
<dbReference type="SMART" id="SM00829">
    <property type="entry name" value="PKS_ER"/>
    <property type="match status" value="1"/>
</dbReference>
<evidence type="ECO:0000259" key="11">
    <source>
        <dbReference type="PROSITE" id="PS52019"/>
    </source>
</evidence>
<dbReference type="SUPFAM" id="SSF55048">
    <property type="entry name" value="Probable ACP-binding domain of malonyl-CoA ACP transacylase"/>
    <property type="match status" value="1"/>
</dbReference>
<dbReference type="Gene3D" id="1.10.1200.10">
    <property type="entry name" value="ACP-like"/>
    <property type="match status" value="1"/>
</dbReference>
<evidence type="ECO:0000256" key="2">
    <source>
        <dbReference type="ARBA" id="ARBA00022553"/>
    </source>
</evidence>
<evidence type="ECO:0000259" key="10">
    <source>
        <dbReference type="PROSITE" id="PS52004"/>
    </source>
</evidence>
<dbReference type="PROSITE" id="PS50075">
    <property type="entry name" value="CARRIER"/>
    <property type="match status" value="1"/>
</dbReference>
<name>A0A0C3H5L3_OIDMZ</name>
<dbReference type="InterPro" id="IPR009081">
    <property type="entry name" value="PP-bd_ACP"/>
</dbReference>
<dbReference type="InterPro" id="IPR014031">
    <property type="entry name" value="Ketoacyl_synth_C"/>
</dbReference>
<accession>A0A0C3H5L3</accession>
<dbReference type="InterPro" id="IPR013217">
    <property type="entry name" value="Methyltransf_12"/>
</dbReference>
<feature type="active site" description="Proton acceptor; for dehydratase activity" evidence="8">
    <location>
        <position position="932"/>
    </location>
</feature>
<reference evidence="13" key="2">
    <citation type="submission" date="2015-01" db="EMBL/GenBank/DDBJ databases">
        <title>Evolutionary Origins and Diversification of the Mycorrhizal Mutualists.</title>
        <authorList>
            <consortium name="DOE Joint Genome Institute"/>
            <consortium name="Mycorrhizal Genomics Consortium"/>
            <person name="Kohler A."/>
            <person name="Kuo A."/>
            <person name="Nagy L.G."/>
            <person name="Floudas D."/>
            <person name="Copeland A."/>
            <person name="Barry K.W."/>
            <person name="Cichocki N."/>
            <person name="Veneault-Fourrey C."/>
            <person name="LaButti K."/>
            <person name="Lindquist E.A."/>
            <person name="Lipzen A."/>
            <person name="Lundell T."/>
            <person name="Morin E."/>
            <person name="Murat C."/>
            <person name="Riley R."/>
            <person name="Ohm R."/>
            <person name="Sun H."/>
            <person name="Tunlid A."/>
            <person name="Henrissat B."/>
            <person name="Grigoriev I.V."/>
            <person name="Hibbett D.S."/>
            <person name="Martin F."/>
        </authorList>
    </citation>
    <scope>NUCLEOTIDE SEQUENCE [LARGE SCALE GENOMIC DNA]</scope>
    <source>
        <strain evidence="13">Zn</strain>
    </source>
</reference>
<dbReference type="InterPro" id="IPR011032">
    <property type="entry name" value="GroES-like_sf"/>
</dbReference>
<dbReference type="InterPro" id="IPR006162">
    <property type="entry name" value="Ppantetheine_attach_site"/>
</dbReference>
<dbReference type="InterPro" id="IPR014043">
    <property type="entry name" value="Acyl_transferase_dom"/>
</dbReference>
<dbReference type="SUPFAM" id="SSF50129">
    <property type="entry name" value="GroES-like"/>
    <property type="match status" value="1"/>
</dbReference>
<dbReference type="SMART" id="SM00825">
    <property type="entry name" value="PKS_KS"/>
    <property type="match status" value="1"/>
</dbReference>
<dbReference type="Pfam" id="PF08659">
    <property type="entry name" value="KR"/>
    <property type="match status" value="1"/>
</dbReference>
<dbReference type="InterPro" id="IPR016036">
    <property type="entry name" value="Malonyl_transacylase_ACP-bd"/>
</dbReference>
<dbReference type="SUPFAM" id="SSF47336">
    <property type="entry name" value="ACP-like"/>
    <property type="match status" value="1"/>
</dbReference>
<dbReference type="Gene3D" id="3.40.366.10">
    <property type="entry name" value="Malonyl-Coenzyme A Acyl Carrier Protein, domain 2"/>
    <property type="match status" value="1"/>
</dbReference>